<evidence type="ECO:0000313" key="2">
    <source>
        <dbReference type="EMBL" id="CAA9338126.1"/>
    </source>
</evidence>
<gene>
    <name evidence="2" type="ORF">AVDCRST_MAG72-642</name>
</gene>
<feature type="domain" description="HNH nuclease" evidence="1">
    <location>
        <begin position="344"/>
        <end position="394"/>
    </location>
</feature>
<dbReference type="GO" id="GO:0003676">
    <property type="term" value="F:nucleic acid binding"/>
    <property type="evidence" value="ECO:0007669"/>
    <property type="project" value="InterPro"/>
</dbReference>
<dbReference type="SMART" id="SM00507">
    <property type="entry name" value="HNHc"/>
    <property type="match status" value="1"/>
</dbReference>
<evidence type="ECO:0000259" key="1">
    <source>
        <dbReference type="SMART" id="SM00507"/>
    </source>
</evidence>
<dbReference type="CDD" id="cd00085">
    <property type="entry name" value="HNHc"/>
    <property type="match status" value="1"/>
</dbReference>
<organism evidence="2">
    <name type="scientific">uncultured Nocardioidaceae bacterium</name>
    <dbReference type="NCBI Taxonomy" id="253824"/>
    <lineage>
        <taxon>Bacteria</taxon>
        <taxon>Bacillati</taxon>
        <taxon>Actinomycetota</taxon>
        <taxon>Actinomycetes</taxon>
        <taxon>Propionibacteriales</taxon>
        <taxon>Nocardioidaceae</taxon>
        <taxon>environmental samples</taxon>
    </lineage>
</organism>
<dbReference type="GO" id="GO:0004519">
    <property type="term" value="F:endonuclease activity"/>
    <property type="evidence" value="ECO:0007669"/>
    <property type="project" value="InterPro"/>
</dbReference>
<dbReference type="AlphaFoldDB" id="A0A6J4LPY7"/>
<dbReference type="Pfam" id="PF01844">
    <property type="entry name" value="HNH"/>
    <property type="match status" value="1"/>
</dbReference>
<dbReference type="Gene3D" id="1.10.30.50">
    <property type="match status" value="1"/>
</dbReference>
<accession>A0A6J4LPY7</accession>
<dbReference type="InterPro" id="IPR002711">
    <property type="entry name" value="HNH"/>
</dbReference>
<reference evidence="2" key="1">
    <citation type="submission" date="2020-02" db="EMBL/GenBank/DDBJ databases">
        <authorList>
            <person name="Meier V. D."/>
        </authorList>
    </citation>
    <scope>NUCLEOTIDE SEQUENCE</scope>
    <source>
        <strain evidence="2">AVDCRST_MAG72</strain>
    </source>
</reference>
<dbReference type="EMBL" id="CADCUJ010000028">
    <property type="protein sequence ID" value="CAA9338126.1"/>
    <property type="molecule type" value="Genomic_DNA"/>
</dbReference>
<protein>
    <submittedName>
        <fullName evidence="2">CONSERVED 13E12 REPEAT FAMILY PROTEIN</fullName>
    </submittedName>
</protein>
<dbReference type="InterPro" id="IPR003615">
    <property type="entry name" value="HNH_nuc"/>
</dbReference>
<dbReference type="GO" id="GO:0008270">
    <property type="term" value="F:zinc ion binding"/>
    <property type="evidence" value="ECO:0007669"/>
    <property type="project" value="InterPro"/>
</dbReference>
<name>A0A6J4LPY7_9ACTN</name>
<sequence length="444" mass="46397">MASDSIEHMFDRVAAGSAQRMPAAAELAIFLARLGAPTPGLTDAERIDRIDVLERLKSAAAAAQAGLTVDFDASQRAEQAAAGVPAREQGRGVASQVALARRDSAVKGSRHLGLAKALVLEMPHTLAALAAGEISEWRATIMVRETAVLSVEHRGRIDGDLAGRLGSLGDRGVEREVRKLAYRLDAGSALRRIRGAVADRRVTIRPAPDTMARLTGLLPVAQGIAAHTALSRHAHAAKASGDPRSRGQIMADTLVERVTGQEHAEAVPVEVNLVMTDQALLAGGDTPARLEGYGPVPAALGRSLVRGSGPLAEAADVWLRRLFADPDTGDLVALESRRRCFTGLLRRFLVIRDEACRTPWCDAPVRHGDHVVPAASGGLTSAENGQGLCQTCNHAKQAKGWEAAASRAGPGAAVVVVTPTGHTYRSVAPPLPGPTPSPSIAGAA</sequence>
<proteinExistence type="predicted"/>